<feature type="transmembrane region" description="Helical" evidence="2">
    <location>
        <begin position="12"/>
        <end position="32"/>
    </location>
</feature>
<evidence type="ECO:0000313" key="4">
    <source>
        <dbReference type="Proteomes" id="UP000237481"/>
    </source>
</evidence>
<gene>
    <name evidence="3" type="ORF">TPAR_07255</name>
</gene>
<evidence type="ECO:0008006" key="5">
    <source>
        <dbReference type="Google" id="ProtNLM"/>
    </source>
</evidence>
<dbReference type="PANTHER" id="PTHR34587">
    <property type="entry name" value="VWFA DOMAIN-CONTAINING PROTEIN"/>
    <property type="match status" value="1"/>
</dbReference>
<accession>A0A2S4KQT9</accession>
<evidence type="ECO:0000256" key="2">
    <source>
        <dbReference type="SAM" id="Phobius"/>
    </source>
</evidence>
<dbReference type="InterPro" id="IPR053216">
    <property type="entry name" value="Appressorial_penetr-assoc"/>
</dbReference>
<feature type="compositionally biased region" description="Polar residues" evidence="1">
    <location>
        <begin position="311"/>
        <end position="321"/>
    </location>
</feature>
<evidence type="ECO:0000256" key="1">
    <source>
        <dbReference type="SAM" id="MobiDB-lite"/>
    </source>
</evidence>
<proteinExistence type="predicted"/>
<sequence length="321" mass="34152">MRSLLRQLLLERPVCVADAVPFALCVSFFFFWSGTNFSLSLRHTWYLRSLKMQIKALHVALVGLAVVTVAADIPRRSQFSQASTRRQRGGGVGGGRGQVSDTDNANFINFCAGKRLALTNGAQNVDGSCNDIPMGQIPAVNRMVSTVITAPNDTSNIAAGEPFTVQLRVLNLEAGAFTDPDTTYYSAPQALNDNGQIIGHTHVTIQSTGTTLNPQNPLNPQKPAFFKGIDDAGNKGILSAAVSGLKAGNYRVCSMSSAANHQPVLMPVAERGAQDDCVRFTVGGKGRGKKVGKGVETAASRPKAGSRPSRKSGQPRQVGQR</sequence>
<evidence type="ECO:0000313" key="3">
    <source>
        <dbReference type="EMBL" id="POR32542.1"/>
    </source>
</evidence>
<keyword evidence="2" id="KW-0472">Membrane</keyword>
<keyword evidence="2" id="KW-0812">Transmembrane</keyword>
<keyword evidence="4" id="KW-1185">Reference proteome</keyword>
<dbReference type="AlphaFoldDB" id="A0A2S4KQT9"/>
<reference evidence="3 4" key="1">
    <citation type="submission" date="2018-01" db="EMBL/GenBank/DDBJ databases">
        <title>Harnessing the power of phylogenomics to disentangle the directionality and signatures of interkingdom host jumping in the parasitic fungal genus Tolypocladium.</title>
        <authorList>
            <person name="Quandt C.A."/>
            <person name="Patterson W."/>
            <person name="Spatafora J.W."/>
        </authorList>
    </citation>
    <scope>NUCLEOTIDE SEQUENCE [LARGE SCALE GENOMIC DNA]</scope>
    <source>
        <strain evidence="3 4">NRBC 100945</strain>
    </source>
</reference>
<comment type="caution">
    <text evidence="3">The sequence shown here is derived from an EMBL/GenBank/DDBJ whole genome shotgun (WGS) entry which is preliminary data.</text>
</comment>
<dbReference type="PANTHER" id="PTHR34587:SF2">
    <property type="entry name" value="G-PROTEIN COUPLED RECEPTORS FAMILY 1 PROFILE DOMAIN-CONTAINING PROTEIN"/>
    <property type="match status" value="1"/>
</dbReference>
<organism evidence="3 4">
    <name type="scientific">Tolypocladium paradoxum</name>
    <dbReference type="NCBI Taxonomy" id="94208"/>
    <lineage>
        <taxon>Eukaryota</taxon>
        <taxon>Fungi</taxon>
        <taxon>Dikarya</taxon>
        <taxon>Ascomycota</taxon>
        <taxon>Pezizomycotina</taxon>
        <taxon>Sordariomycetes</taxon>
        <taxon>Hypocreomycetidae</taxon>
        <taxon>Hypocreales</taxon>
        <taxon>Ophiocordycipitaceae</taxon>
        <taxon>Tolypocladium</taxon>
    </lineage>
</organism>
<dbReference type="STRING" id="94208.A0A2S4KQT9"/>
<dbReference type="Proteomes" id="UP000237481">
    <property type="component" value="Unassembled WGS sequence"/>
</dbReference>
<dbReference type="OrthoDB" id="2336871at2759"/>
<protein>
    <recommendedName>
        <fullName evidence="5">Ribosomal protein s17</fullName>
    </recommendedName>
</protein>
<keyword evidence="2" id="KW-1133">Transmembrane helix</keyword>
<feature type="transmembrane region" description="Helical" evidence="2">
    <location>
        <begin position="52"/>
        <end position="71"/>
    </location>
</feature>
<dbReference type="EMBL" id="PKSG01000833">
    <property type="protein sequence ID" value="POR32542.1"/>
    <property type="molecule type" value="Genomic_DNA"/>
</dbReference>
<name>A0A2S4KQT9_9HYPO</name>
<feature type="region of interest" description="Disordered" evidence="1">
    <location>
        <begin position="283"/>
        <end position="321"/>
    </location>
</feature>